<dbReference type="Proteomes" id="UP000297245">
    <property type="component" value="Unassembled WGS sequence"/>
</dbReference>
<sequence>MSLNLIPFDFYDIMVLKLLDASRKCQDQLWWLENWQYKHDGLLTYPPTRYRFRESRWLEYEMSDVGKQENFTLGRAGTHGHYVEESSTFHWNDLDSGVQVKIDPMAQVRIFKKEFPFQAEPRVYRFAPVVLSPSLFPGNPGNIQNYDVEVL</sequence>
<dbReference type="EMBL" id="ML179255">
    <property type="protein sequence ID" value="THU93182.1"/>
    <property type="molecule type" value="Genomic_DNA"/>
</dbReference>
<proteinExistence type="predicted"/>
<name>A0A4S8LUG3_DENBC</name>
<organism evidence="1 2">
    <name type="scientific">Dendrothele bispora (strain CBS 962.96)</name>
    <dbReference type="NCBI Taxonomy" id="1314807"/>
    <lineage>
        <taxon>Eukaryota</taxon>
        <taxon>Fungi</taxon>
        <taxon>Dikarya</taxon>
        <taxon>Basidiomycota</taxon>
        <taxon>Agaricomycotina</taxon>
        <taxon>Agaricomycetes</taxon>
        <taxon>Agaricomycetidae</taxon>
        <taxon>Agaricales</taxon>
        <taxon>Agaricales incertae sedis</taxon>
        <taxon>Dendrothele</taxon>
    </lineage>
</organism>
<gene>
    <name evidence="1" type="ORF">K435DRAFT_799888</name>
</gene>
<evidence type="ECO:0000313" key="2">
    <source>
        <dbReference type="Proteomes" id="UP000297245"/>
    </source>
</evidence>
<evidence type="ECO:0000313" key="1">
    <source>
        <dbReference type="EMBL" id="THU93182.1"/>
    </source>
</evidence>
<reference evidence="1 2" key="1">
    <citation type="journal article" date="2019" name="Nat. Ecol. Evol.">
        <title>Megaphylogeny resolves global patterns of mushroom evolution.</title>
        <authorList>
            <person name="Varga T."/>
            <person name="Krizsan K."/>
            <person name="Foldi C."/>
            <person name="Dima B."/>
            <person name="Sanchez-Garcia M."/>
            <person name="Sanchez-Ramirez S."/>
            <person name="Szollosi G.J."/>
            <person name="Szarkandi J.G."/>
            <person name="Papp V."/>
            <person name="Albert L."/>
            <person name="Andreopoulos W."/>
            <person name="Angelini C."/>
            <person name="Antonin V."/>
            <person name="Barry K.W."/>
            <person name="Bougher N.L."/>
            <person name="Buchanan P."/>
            <person name="Buyck B."/>
            <person name="Bense V."/>
            <person name="Catcheside P."/>
            <person name="Chovatia M."/>
            <person name="Cooper J."/>
            <person name="Damon W."/>
            <person name="Desjardin D."/>
            <person name="Finy P."/>
            <person name="Geml J."/>
            <person name="Haridas S."/>
            <person name="Hughes K."/>
            <person name="Justo A."/>
            <person name="Karasinski D."/>
            <person name="Kautmanova I."/>
            <person name="Kiss B."/>
            <person name="Kocsube S."/>
            <person name="Kotiranta H."/>
            <person name="LaButti K.M."/>
            <person name="Lechner B.E."/>
            <person name="Liimatainen K."/>
            <person name="Lipzen A."/>
            <person name="Lukacs Z."/>
            <person name="Mihaltcheva S."/>
            <person name="Morgado L.N."/>
            <person name="Niskanen T."/>
            <person name="Noordeloos M.E."/>
            <person name="Ohm R.A."/>
            <person name="Ortiz-Santana B."/>
            <person name="Ovrebo C."/>
            <person name="Racz N."/>
            <person name="Riley R."/>
            <person name="Savchenko A."/>
            <person name="Shiryaev A."/>
            <person name="Soop K."/>
            <person name="Spirin V."/>
            <person name="Szebenyi C."/>
            <person name="Tomsovsky M."/>
            <person name="Tulloss R.E."/>
            <person name="Uehling J."/>
            <person name="Grigoriev I.V."/>
            <person name="Vagvolgyi C."/>
            <person name="Papp T."/>
            <person name="Martin F.M."/>
            <person name="Miettinen O."/>
            <person name="Hibbett D.S."/>
            <person name="Nagy L.G."/>
        </authorList>
    </citation>
    <scope>NUCLEOTIDE SEQUENCE [LARGE SCALE GENOMIC DNA]</scope>
    <source>
        <strain evidence="1 2">CBS 962.96</strain>
    </source>
</reference>
<keyword evidence="2" id="KW-1185">Reference proteome</keyword>
<dbReference type="AlphaFoldDB" id="A0A4S8LUG3"/>
<accession>A0A4S8LUG3</accession>
<protein>
    <submittedName>
        <fullName evidence="1">Uncharacterized protein</fullName>
    </submittedName>
</protein>